<feature type="region of interest" description="Disordered" evidence="1">
    <location>
        <begin position="1"/>
        <end position="27"/>
    </location>
</feature>
<dbReference type="SUPFAM" id="SSF53335">
    <property type="entry name" value="S-adenosyl-L-methionine-dependent methyltransferases"/>
    <property type="match status" value="1"/>
</dbReference>
<reference evidence="3 4" key="1">
    <citation type="submission" date="2018-10" db="EMBL/GenBank/DDBJ databases">
        <authorList>
            <consortium name="IHU Genomes"/>
        </authorList>
    </citation>
    <scope>NUCLEOTIDE SEQUENCE [LARGE SCALE GENOMIC DNA]</scope>
    <source>
        <strain evidence="3 4">A1</strain>
    </source>
</reference>
<evidence type="ECO:0000256" key="1">
    <source>
        <dbReference type="SAM" id="MobiDB-lite"/>
    </source>
</evidence>
<dbReference type="Pfam" id="PF13649">
    <property type="entry name" value="Methyltransf_25"/>
    <property type="match status" value="1"/>
</dbReference>
<dbReference type="CDD" id="cd02440">
    <property type="entry name" value="AdoMet_MTases"/>
    <property type="match status" value="1"/>
</dbReference>
<evidence type="ECO:0000313" key="4">
    <source>
        <dbReference type="Proteomes" id="UP000594342"/>
    </source>
</evidence>
<dbReference type="Gene3D" id="2.60.120.620">
    <property type="entry name" value="q2cbj1_9rhob like domain"/>
    <property type="match status" value="1"/>
</dbReference>
<dbReference type="Gene3D" id="3.40.50.150">
    <property type="entry name" value="Vaccinia Virus protein VP39"/>
    <property type="match status" value="1"/>
</dbReference>
<comment type="caution">
    <text evidence="3">The sequence shown here is derived from an EMBL/GenBank/DDBJ whole genome shotgun (WGS) entry which is preliminary data.</text>
</comment>
<evidence type="ECO:0000313" key="3">
    <source>
        <dbReference type="EMBL" id="VBB18996.1"/>
    </source>
</evidence>
<name>A0A5K0UC94_9VIRU</name>
<sequence>MSTTPESQNQQIQKNLRHEGDRDDRDENIYNRETVLSGYDNLIDINRSVNKYMVDKILSKIKNIENVGYFRILDIGCGLSPLLPILLKRLRGEKPEVVVSYTGVDSSREMISLANEKYSPLNDTDTEINYISADAQSLYALDEFSWFNIVIVQNYIHLILDDTHLNNVLKFVSKVLANNGVFYISTKTTVDTVSHIRDDVYLVRKNLDSSSLYERRVFTDESFDEKVVKVFDRENTYRMDVFRESDNTGSEFLNAIGYKDTYMVYKNYRYSLGFDQRLKNLRDLLKDCKDVKEYVDDVSTMNTVRKEGCLMDIFRTRHGVYLQIMGILKDILQDIVPGSSPIYMKDKLNMNQVGWRFHLHQDASAGWRTKMQARLPGTTFVTFGIPLSRITESTQGPTRIAIRQGLCSKVVPETKEDFTVDEESINARLGKKLQYLTCYGVEGSYYVFDQFVLHDSSFNLKQQSREVLFITVAISHRKDEPLFDSMEIAELFYKTKSVLDKKSIQDYLEKGYTAEDFAKDTFGKITLKSKDS</sequence>
<dbReference type="InterPro" id="IPR029063">
    <property type="entry name" value="SAM-dependent_MTases_sf"/>
</dbReference>
<feature type="compositionally biased region" description="Polar residues" evidence="1">
    <location>
        <begin position="1"/>
        <end position="14"/>
    </location>
</feature>
<proteinExistence type="predicted"/>
<dbReference type="GO" id="GO:0032259">
    <property type="term" value="P:methylation"/>
    <property type="evidence" value="ECO:0007669"/>
    <property type="project" value="UniProtKB-KW"/>
</dbReference>
<evidence type="ECO:0000259" key="2">
    <source>
        <dbReference type="Pfam" id="PF13649"/>
    </source>
</evidence>
<feature type="compositionally biased region" description="Basic and acidic residues" evidence="1">
    <location>
        <begin position="16"/>
        <end position="27"/>
    </location>
</feature>
<dbReference type="GO" id="GO:0008168">
    <property type="term" value="F:methyltransferase activity"/>
    <property type="evidence" value="ECO:0007669"/>
    <property type="project" value="UniProtKB-KW"/>
</dbReference>
<keyword evidence="4" id="KW-1185">Reference proteome</keyword>
<keyword evidence="3" id="KW-0808">Transferase</keyword>
<feature type="domain" description="Methyltransferase" evidence="2">
    <location>
        <begin position="72"/>
        <end position="180"/>
    </location>
</feature>
<protein>
    <submittedName>
        <fullName evidence="3">Class I SAM-dependent methyltransferase</fullName>
    </submittedName>
</protein>
<accession>A0A5K0UC94</accession>
<gene>
    <name evidence="3" type="ORF">YASMINEVIRUS_1528</name>
</gene>
<dbReference type="InterPro" id="IPR041698">
    <property type="entry name" value="Methyltransf_25"/>
</dbReference>
<dbReference type="SUPFAM" id="SSF51197">
    <property type="entry name" value="Clavaminate synthase-like"/>
    <property type="match status" value="1"/>
</dbReference>
<keyword evidence="3" id="KW-0489">Methyltransferase</keyword>
<dbReference type="Proteomes" id="UP000594342">
    <property type="component" value="Unassembled WGS sequence"/>
</dbReference>
<organism evidence="3 4">
    <name type="scientific">Yasminevirus sp. GU-2018</name>
    <dbReference type="NCBI Taxonomy" id="2420051"/>
    <lineage>
        <taxon>Viruses</taxon>
        <taxon>Varidnaviria</taxon>
        <taxon>Bamfordvirae</taxon>
        <taxon>Nucleocytoviricota</taxon>
        <taxon>Megaviricetes</taxon>
        <taxon>Imitervirales</taxon>
        <taxon>Mimiviridae</taxon>
        <taxon>Klosneuvirinae</taxon>
        <taxon>Yasminevirus</taxon>
        <taxon>Yasminevirus saudimassiliense</taxon>
    </lineage>
</organism>
<dbReference type="EMBL" id="UPSH01000002">
    <property type="protein sequence ID" value="VBB18996.1"/>
    <property type="molecule type" value="Genomic_DNA"/>
</dbReference>